<dbReference type="EMBL" id="CP151517">
    <property type="protein sequence ID" value="WZN67015.1"/>
    <property type="molecule type" value="Genomic_DNA"/>
</dbReference>
<dbReference type="InterPro" id="IPR018204">
    <property type="entry name" value="Trp_synthase_alpha_AS"/>
</dbReference>
<dbReference type="Gene3D" id="3.20.20.70">
    <property type="entry name" value="Aldolase class I"/>
    <property type="match status" value="1"/>
</dbReference>
<keyword evidence="6" id="KW-0456">Lyase</keyword>
<dbReference type="PANTHER" id="PTHR43406">
    <property type="entry name" value="TRYPTOPHAN SYNTHASE, ALPHA CHAIN"/>
    <property type="match status" value="1"/>
</dbReference>
<evidence type="ECO:0000256" key="1">
    <source>
        <dbReference type="ARBA" id="ARBA00004733"/>
    </source>
</evidence>
<dbReference type="FunFam" id="3.20.20.70:FF:000107">
    <property type="entry name" value="Tryptophan synthase alpha chain, chloroplastic"/>
    <property type="match status" value="1"/>
</dbReference>
<dbReference type="PROSITE" id="PS00167">
    <property type="entry name" value="TRP_SYNTHASE_ALPHA"/>
    <property type="match status" value="1"/>
</dbReference>
<keyword evidence="3" id="KW-0028">Amino-acid biosynthesis</keyword>
<evidence type="ECO:0000256" key="2">
    <source>
        <dbReference type="ARBA" id="ARBA00011270"/>
    </source>
</evidence>
<dbReference type="PANTHER" id="PTHR43406:SF1">
    <property type="entry name" value="TRYPTOPHAN SYNTHASE ALPHA CHAIN, CHLOROPLASTIC"/>
    <property type="match status" value="1"/>
</dbReference>
<evidence type="ECO:0000256" key="9">
    <source>
        <dbReference type="RuleBase" id="RU003662"/>
    </source>
</evidence>
<evidence type="ECO:0000313" key="10">
    <source>
        <dbReference type="EMBL" id="WZN67015.1"/>
    </source>
</evidence>
<evidence type="ECO:0000256" key="8">
    <source>
        <dbReference type="ARBA" id="ARBA00060788"/>
    </source>
</evidence>
<dbReference type="GO" id="GO:0004834">
    <property type="term" value="F:tryptophan synthase activity"/>
    <property type="evidence" value="ECO:0007669"/>
    <property type="project" value="UniProtKB-EC"/>
</dbReference>
<dbReference type="GO" id="GO:0005829">
    <property type="term" value="C:cytosol"/>
    <property type="evidence" value="ECO:0007669"/>
    <property type="project" value="TreeGrafter"/>
</dbReference>
<dbReference type="AlphaFoldDB" id="A0AAX4PL03"/>
<keyword evidence="4" id="KW-0822">Tryptophan biosynthesis</keyword>
<accession>A0AAX4PL03</accession>
<comment type="subunit">
    <text evidence="2">Tetramer of two alpha and two beta chains.</text>
</comment>
<dbReference type="Proteomes" id="UP001472866">
    <property type="component" value="Chromosome 17"/>
</dbReference>
<protein>
    <submittedName>
        <fullName evidence="10">Alpha chain of tryptophan synthase</fullName>
    </submittedName>
</protein>
<name>A0AAX4PL03_9CHLO</name>
<sequence length="335" mass="35374">MAASRTAMKRTIGMRHCGGGLMERGGAPWGRHCRVPSRQQRNPFASRSVAGSGPQRHPIHRFSSSILVPKAVPSVSERMQEVKEEGRCALIPFIVAGDPDMKTTPKALQLLSDGGADVIELGVPYSDPLADGPTIQAAATRALEKRVTLDDVLKMLAEVSPGLKSPVVLFTYFNPILKKGIDQFCKEAKAAGASGLLVPDLPLEETPPIREGCEAHGLELVMLVTPTTPKERMGTIANASQGFVYLVSLAGVTGTRATVADNVQELLSDLQSSTDKSVAVGFGVSGSEQAKLIKSWGAEGVIVGSALVKQLGESGSPEQGLESMGALLKELREAL</sequence>
<evidence type="ECO:0000256" key="3">
    <source>
        <dbReference type="ARBA" id="ARBA00022605"/>
    </source>
</evidence>
<comment type="catalytic activity">
    <reaction evidence="7">
        <text>(1S,2R)-1-C-(indol-3-yl)glycerol 3-phosphate + L-serine = D-glyceraldehyde 3-phosphate + L-tryptophan + H2O</text>
        <dbReference type="Rhea" id="RHEA:10532"/>
        <dbReference type="ChEBI" id="CHEBI:15377"/>
        <dbReference type="ChEBI" id="CHEBI:33384"/>
        <dbReference type="ChEBI" id="CHEBI:57912"/>
        <dbReference type="ChEBI" id="CHEBI:58866"/>
        <dbReference type="ChEBI" id="CHEBI:59776"/>
        <dbReference type="EC" id="4.2.1.20"/>
    </reaction>
</comment>
<evidence type="ECO:0000256" key="5">
    <source>
        <dbReference type="ARBA" id="ARBA00023141"/>
    </source>
</evidence>
<comment type="pathway">
    <text evidence="1">Amino-acid biosynthesis; L-tryptophan biosynthesis; L-tryptophan from chorismate: step 5/5.</text>
</comment>
<dbReference type="InterPro" id="IPR002028">
    <property type="entry name" value="Trp_synthase_suA"/>
</dbReference>
<dbReference type="HAMAP" id="MF_00131">
    <property type="entry name" value="Trp_synth_alpha"/>
    <property type="match status" value="1"/>
</dbReference>
<comment type="similarity">
    <text evidence="8 9">Belongs to the TrpA family.</text>
</comment>
<proteinExistence type="inferred from homology"/>
<gene>
    <name evidence="10" type="ORF">HKI87_17g85870</name>
</gene>
<dbReference type="InterPro" id="IPR011060">
    <property type="entry name" value="RibuloseP-bd_barrel"/>
</dbReference>
<dbReference type="CDD" id="cd04724">
    <property type="entry name" value="Tryptophan_synthase_alpha"/>
    <property type="match status" value="1"/>
</dbReference>
<evidence type="ECO:0000256" key="6">
    <source>
        <dbReference type="ARBA" id="ARBA00023239"/>
    </source>
</evidence>
<reference evidence="10 11" key="1">
    <citation type="submission" date="2024-03" db="EMBL/GenBank/DDBJ databases">
        <title>Complete genome sequence of the green alga Chloropicon roscoffensis RCC1871.</title>
        <authorList>
            <person name="Lemieux C."/>
            <person name="Pombert J.-F."/>
            <person name="Otis C."/>
            <person name="Turmel M."/>
        </authorList>
    </citation>
    <scope>NUCLEOTIDE SEQUENCE [LARGE SCALE GENOMIC DNA]</scope>
    <source>
        <strain evidence="10 11">RCC1871</strain>
    </source>
</reference>
<organism evidence="10 11">
    <name type="scientific">Chloropicon roscoffensis</name>
    <dbReference type="NCBI Taxonomy" id="1461544"/>
    <lineage>
        <taxon>Eukaryota</taxon>
        <taxon>Viridiplantae</taxon>
        <taxon>Chlorophyta</taxon>
        <taxon>Chloropicophyceae</taxon>
        <taxon>Chloropicales</taxon>
        <taxon>Chloropicaceae</taxon>
        <taxon>Chloropicon</taxon>
    </lineage>
</organism>
<dbReference type="NCBIfam" id="TIGR00262">
    <property type="entry name" value="trpA"/>
    <property type="match status" value="1"/>
</dbReference>
<evidence type="ECO:0000256" key="7">
    <source>
        <dbReference type="ARBA" id="ARBA00049047"/>
    </source>
</evidence>
<keyword evidence="11" id="KW-1185">Reference proteome</keyword>
<evidence type="ECO:0000256" key="4">
    <source>
        <dbReference type="ARBA" id="ARBA00022822"/>
    </source>
</evidence>
<dbReference type="SUPFAM" id="SSF51366">
    <property type="entry name" value="Ribulose-phoshate binding barrel"/>
    <property type="match status" value="1"/>
</dbReference>
<dbReference type="Pfam" id="PF00290">
    <property type="entry name" value="Trp_syntA"/>
    <property type="match status" value="1"/>
</dbReference>
<dbReference type="InterPro" id="IPR013785">
    <property type="entry name" value="Aldolase_TIM"/>
</dbReference>
<keyword evidence="5" id="KW-0057">Aromatic amino acid biosynthesis</keyword>
<evidence type="ECO:0000313" key="11">
    <source>
        <dbReference type="Proteomes" id="UP001472866"/>
    </source>
</evidence>